<sequence>MVEGIMNTDDQIPDFWDSTLAVRDRTKQISTLLTNVNTSMNAINPGITAMTAAIDEVAELISKETNETISVNTLNDGLTALQGDISNVLRIRINNLYDDIWSTTNAVQETWRFVVIIVLFVLAILFTLGLMALVSRMRFPKTTSLVTSFYWLMVALLMLGGTALLRGVFEVSGDACRYGETYLHDRLRPKIPTRQLGLFDRVWYYYIYNGDIGNATYPDYLTNAPISEIIDFLESDVVSSVLNQLRDLTSAEVQSATGLNAAISTNITNTIVAMPELASNSVKSTLCCSVNNDVWKLWVAWTIAACLCFAFGLLCSARVISHTLLINRQADLADAAFIMALPQSAPRPPSNPRTPVSASWRSGGRGELLGSTPTAQNGRPYGSAASLASMPGYPAPPPAQAPPGPPGQSYTRPQQAPPANGGAQYGGWYNT</sequence>
<gene>
    <name evidence="3" type="ORF">QBZ16_005046</name>
</gene>
<keyword evidence="4" id="KW-1185">Reference proteome</keyword>
<protein>
    <submittedName>
        <fullName evidence="3">Uncharacterized protein</fullName>
    </submittedName>
</protein>
<reference evidence="3" key="1">
    <citation type="submission" date="2021-01" db="EMBL/GenBank/DDBJ databases">
        <authorList>
            <person name="Eckstrom K.M.E."/>
        </authorList>
    </citation>
    <scope>NUCLEOTIDE SEQUENCE</scope>
    <source>
        <strain evidence="3">UVCC 0001</strain>
    </source>
</reference>
<feature type="transmembrane region" description="Helical" evidence="2">
    <location>
        <begin position="111"/>
        <end position="133"/>
    </location>
</feature>
<feature type="transmembrane region" description="Helical" evidence="2">
    <location>
        <begin position="298"/>
        <end position="320"/>
    </location>
</feature>
<accession>A0AAD9IHN3</accession>
<feature type="region of interest" description="Disordered" evidence="1">
    <location>
        <begin position="343"/>
        <end position="431"/>
    </location>
</feature>
<dbReference type="Proteomes" id="UP001255856">
    <property type="component" value="Unassembled WGS sequence"/>
</dbReference>
<organism evidence="3 4">
    <name type="scientific">Prototheca wickerhamii</name>
    <dbReference type="NCBI Taxonomy" id="3111"/>
    <lineage>
        <taxon>Eukaryota</taxon>
        <taxon>Viridiplantae</taxon>
        <taxon>Chlorophyta</taxon>
        <taxon>core chlorophytes</taxon>
        <taxon>Trebouxiophyceae</taxon>
        <taxon>Chlorellales</taxon>
        <taxon>Chlorellaceae</taxon>
        <taxon>Prototheca</taxon>
    </lineage>
</organism>
<dbReference type="EMBL" id="JASFZW010000008">
    <property type="protein sequence ID" value="KAK2076820.1"/>
    <property type="molecule type" value="Genomic_DNA"/>
</dbReference>
<proteinExistence type="predicted"/>
<feature type="compositionally biased region" description="Pro residues" evidence="1">
    <location>
        <begin position="393"/>
        <end position="406"/>
    </location>
</feature>
<keyword evidence="2" id="KW-0812">Transmembrane</keyword>
<feature type="transmembrane region" description="Helical" evidence="2">
    <location>
        <begin position="145"/>
        <end position="165"/>
    </location>
</feature>
<evidence type="ECO:0000256" key="2">
    <source>
        <dbReference type="SAM" id="Phobius"/>
    </source>
</evidence>
<evidence type="ECO:0000313" key="4">
    <source>
        <dbReference type="Proteomes" id="UP001255856"/>
    </source>
</evidence>
<evidence type="ECO:0000313" key="3">
    <source>
        <dbReference type="EMBL" id="KAK2076820.1"/>
    </source>
</evidence>
<dbReference type="AlphaFoldDB" id="A0AAD9IHN3"/>
<keyword evidence="2" id="KW-0472">Membrane</keyword>
<name>A0AAD9IHN3_PROWI</name>
<comment type="caution">
    <text evidence="3">The sequence shown here is derived from an EMBL/GenBank/DDBJ whole genome shotgun (WGS) entry which is preliminary data.</text>
</comment>
<keyword evidence="2" id="KW-1133">Transmembrane helix</keyword>
<evidence type="ECO:0000256" key="1">
    <source>
        <dbReference type="SAM" id="MobiDB-lite"/>
    </source>
</evidence>